<gene>
    <name evidence="1" type="ORF">LCGC14_1325830</name>
</gene>
<reference evidence="1" key="1">
    <citation type="journal article" date="2015" name="Nature">
        <title>Complex archaea that bridge the gap between prokaryotes and eukaryotes.</title>
        <authorList>
            <person name="Spang A."/>
            <person name="Saw J.H."/>
            <person name="Jorgensen S.L."/>
            <person name="Zaremba-Niedzwiedzka K."/>
            <person name="Martijn J."/>
            <person name="Lind A.E."/>
            <person name="van Eijk R."/>
            <person name="Schleper C."/>
            <person name="Guy L."/>
            <person name="Ettema T.J."/>
        </authorList>
    </citation>
    <scope>NUCLEOTIDE SEQUENCE</scope>
</reference>
<protein>
    <submittedName>
        <fullName evidence="1">Uncharacterized protein</fullName>
    </submittedName>
</protein>
<dbReference type="EMBL" id="LAZR01007958">
    <property type="protein sequence ID" value="KKM81834.1"/>
    <property type="molecule type" value="Genomic_DNA"/>
</dbReference>
<proteinExistence type="predicted"/>
<dbReference type="AlphaFoldDB" id="A0A0F9KIB0"/>
<name>A0A0F9KIB0_9ZZZZ</name>
<sequence>MPEKIIETKDGMKIRKLAELRTSTAKEYEAVMLSRVEEFKRKNASESQFNDVIQNTIVKAFSTILDLKLQVDKVIGEENLKKVHKVIDNILLTGL</sequence>
<evidence type="ECO:0000313" key="1">
    <source>
        <dbReference type="EMBL" id="KKM81834.1"/>
    </source>
</evidence>
<accession>A0A0F9KIB0</accession>
<comment type="caution">
    <text evidence="1">The sequence shown here is derived from an EMBL/GenBank/DDBJ whole genome shotgun (WGS) entry which is preliminary data.</text>
</comment>
<organism evidence="1">
    <name type="scientific">marine sediment metagenome</name>
    <dbReference type="NCBI Taxonomy" id="412755"/>
    <lineage>
        <taxon>unclassified sequences</taxon>
        <taxon>metagenomes</taxon>
        <taxon>ecological metagenomes</taxon>
    </lineage>
</organism>